<keyword evidence="5 7" id="KW-1133">Transmembrane helix</keyword>
<evidence type="ECO:0000313" key="8">
    <source>
        <dbReference type="EMBL" id="KDR26230.1"/>
    </source>
</evidence>
<dbReference type="AlphaFoldDB" id="A0A069ND13"/>
<dbReference type="OrthoDB" id="346004at2"/>
<name>A0A069ND13_9BURK</name>
<dbReference type="Proteomes" id="UP000027439">
    <property type="component" value="Unassembled WGS sequence"/>
</dbReference>
<feature type="transmembrane region" description="Helical" evidence="7">
    <location>
        <begin position="135"/>
        <end position="154"/>
    </location>
</feature>
<dbReference type="GO" id="GO:0005886">
    <property type="term" value="C:plasma membrane"/>
    <property type="evidence" value="ECO:0007669"/>
    <property type="project" value="UniProtKB-SubCell"/>
</dbReference>
<dbReference type="RefSeq" id="WP_035970339.1">
    <property type="nucleotide sequence ID" value="NZ_BMEG01000003.1"/>
</dbReference>
<dbReference type="InterPro" id="IPR051907">
    <property type="entry name" value="DoxX-like_oxidoreductase"/>
</dbReference>
<proteinExistence type="inferred from homology"/>
<organism evidence="8 9">
    <name type="scientific">Caballeronia grimmiae</name>
    <dbReference type="NCBI Taxonomy" id="1071679"/>
    <lineage>
        <taxon>Bacteria</taxon>
        <taxon>Pseudomonadati</taxon>
        <taxon>Pseudomonadota</taxon>
        <taxon>Betaproteobacteria</taxon>
        <taxon>Burkholderiales</taxon>
        <taxon>Burkholderiaceae</taxon>
        <taxon>Caballeronia</taxon>
    </lineage>
</organism>
<dbReference type="STRING" id="1071679.BG57_26850"/>
<dbReference type="Pfam" id="PF07681">
    <property type="entry name" value="DoxX"/>
    <property type="match status" value="1"/>
</dbReference>
<evidence type="ECO:0000256" key="7">
    <source>
        <dbReference type="SAM" id="Phobius"/>
    </source>
</evidence>
<evidence type="ECO:0000256" key="1">
    <source>
        <dbReference type="ARBA" id="ARBA00004651"/>
    </source>
</evidence>
<keyword evidence="6 7" id="KW-0472">Membrane</keyword>
<keyword evidence="4 7" id="KW-0812">Transmembrane</keyword>
<accession>A0A069ND13</accession>
<reference evidence="8 9" key="1">
    <citation type="submission" date="2014-03" db="EMBL/GenBank/DDBJ databases">
        <title>Draft Genome Sequences of Four Burkholderia Strains.</title>
        <authorList>
            <person name="Liu X.Y."/>
            <person name="Li C.X."/>
            <person name="Xu J.H."/>
        </authorList>
    </citation>
    <scope>NUCLEOTIDE SEQUENCE [LARGE SCALE GENOMIC DNA]</scope>
    <source>
        <strain evidence="8 9">R27</strain>
    </source>
</reference>
<feature type="transmembrane region" description="Helical" evidence="7">
    <location>
        <begin position="94"/>
        <end position="111"/>
    </location>
</feature>
<comment type="similarity">
    <text evidence="2">Belongs to the DoxX family.</text>
</comment>
<evidence type="ECO:0000256" key="4">
    <source>
        <dbReference type="ARBA" id="ARBA00022692"/>
    </source>
</evidence>
<dbReference type="InterPro" id="IPR032808">
    <property type="entry name" value="DoxX"/>
</dbReference>
<dbReference type="EMBL" id="JFHE01000058">
    <property type="protein sequence ID" value="KDR26230.1"/>
    <property type="molecule type" value="Genomic_DNA"/>
</dbReference>
<dbReference type="eggNOG" id="COG2259">
    <property type="taxonomic scope" value="Bacteria"/>
</dbReference>
<sequence length="172" mass="18540">MHILRPLLHLLDPNWLAARFAQFAPVPIRFIVGYGFMAHGYAKLVKNPENFVAILHALGVPAPHLMAWLTIVIELLGGLAILLGAFVPLVTLPMIIVLAVATLTVHLQYGFTSIKLMSVVNGVPQFGPPGYETDALYVAGLLALVFSGSGPLAVDSMLKPLYKRFGNAKSTL</sequence>
<comment type="caution">
    <text evidence="8">The sequence shown here is derived from an EMBL/GenBank/DDBJ whole genome shotgun (WGS) entry which is preliminary data.</text>
</comment>
<feature type="transmembrane region" description="Helical" evidence="7">
    <location>
        <begin position="65"/>
        <end position="87"/>
    </location>
</feature>
<evidence type="ECO:0000256" key="2">
    <source>
        <dbReference type="ARBA" id="ARBA00006679"/>
    </source>
</evidence>
<dbReference type="PANTHER" id="PTHR33452:SF1">
    <property type="entry name" value="INNER MEMBRANE PROTEIN YPHA-RELATED"/>
    <property type="match status" value="1"/>
</dbReference>
<evidence type="ECO:0000256" key="3">
    <source>
        <dbReference type="ARBA" id="ARBA00022475"/>
    </source>
</evidence>
<gene>
    <name evidence="8" type="ORF">BG57_26850</name>
</gene>
<dbReference type="PANTHER" id="PTHR33452">
    <property type="entry name" value="OXIDOREDUCTASE CATD-RELATED"/>
    <property type="match status" value="1"/>
</dbReference>
<evidence type="ECO:0000256" key="5">
    <source>
        <dbReference type="ARBA" id="ARBA00022989"/>
    </source>
</evidence>
<comment type="subcellular location">
    <subcellularLocation>
        <location evidence="1">Cell membrane</location>
        <topology evidence="1">Multi-pass membrane protein</topology>
    </subcellularLocation>
</comment>
<keyword evidence="3" id="KW-1003">Cell membrane</keyword>
<evidence type="ECO:0000313" key="9">
    <source>
        <dbReference type="Proteomes" id="UP000027439"/>
    </source>
</evidence>
<evidence type="ECO:0000256" key="6">
    <source>
        <dbReference type="ARBA" id="ARBA00023136"/>
    </source>
</evidence>
<protein>
    <submittedName>
        <fullName evidence="8">DoxX family protein</fullName>
    </submittedName>
</protein>